<feature type="region of interest" description="Disordered" evidence="5">
    <location>
        <begin position="80"/>
        <end position="111"/>
    </location>
</feature>
<evidence type="ECO:0000256" key="1">
    <source>
        <dbReference type="ARBA" id="ARBA00022741"/>
    </source>
</evidence>
<dbReference type="Gene3D" id="3.40.50.300">
    <property type="entry name" value="P-loop containing nucleotide triphosphate hydrolases"/>
    <property type="match status" value="2"/>
</dbReference>
<reference evidence="7 8" key="1">
    <citation type="submission" date="2019-04" db="EMBL/GenBank/DDBJ databases">
        <title>Comparative genomics and transcriptomics to analyze fruiting body development in filamentous ascomycetes.</title>
        <authorList>
            <consortium name="DOE Joint Genome Institute"/>
            <person name="Lutkenhaus R."/>
            <person name="Traeger S."/>
            <person name="Breuer J."/>
            <person name="Kuo A."/>
            <person name="Lipzen A."/>
            <person name="Pangilinan J."/>
            <person name="Dilworth D."/>
            <person name="Sandor L."/>
            <person name="Poggeler S."/>
            <person name="Barry K."/>
            <person name="Grigoriev I.V."/>
            <person name="Nowrousian M."/>
        </authorList>
    </citation>
    <scope>NUCLEOTIDE SEQUENCE [LARGE SCALE GENOMIC DNA]</scope>
    <source>
        <strain evidence="7 8">CBS 389.68</strain>
    </source>
</reference>
<dbReference type="OrthoDB" id="1470711at2759"/>
<protein>
    <submittedName>
        <fullName evidence="7">P-loop containing nucleoside triphosphate hydrolase protein</fullName>
    </submittedName>
</protein>
<evidence type="ECO:0000256" key="4">
    <source>
        <dbReference type="ARBA" id="ARBA00022840"/>
    </source>
</evidence>
<keyword evidence="8" id="KW-1185">Reference proteome</keyword>
<keyword evidence="4" id="KW-0067">ATP-binding</keyword>
<evidence type="ECO:0000259" key="6">
    <source>
        <dbReference type="Pfam" id="PF13361"/>
    </source>
</evidence>
<feature type="region of interest" description="Disordered" evidence="5">
    <location>
        <begin position="866"/>
        <end position="885"/>
    </location>
</feature>
<dbReference type="GO" id="GO:0005524">
    <property type="term" value="F:ATP binding"/>
    <property type="evidence" value="ECO:0007669"/>
    <property type="project" value="UniProtKB-KW"/>
</dbReference>
<dbReference type="GO" id="GO:0016787">
    <property type="term" value="F:hydrolase activity"/>
    <property type="evidence" value="ECO:0007669"/>
    <property type="project" value="UniProtKB-KW"/>
</dbReference>
<dbReference type="InParanoid" id="A0A4S2MWX4"/>
<dbReference type="SUPFAM" id="SSF52540">
    <property type="entry name" value="P-loop containing nucleoside triphosphate hydrolases"/>
    <property type="match status" value="1"/>
</dbReference>
<evidence type="ECO:0000256" key="5">
    <source>
        <dbReference type="SAM" id="MobiDB-lite"/>
    </source>
</evidence>
<proteinExistence type="predicted"/>
<keyword evidence="2 7" id="KW-0378">Hydrolase</keyword>
<name>A0A4S2MWX4_9PEZI</name>
<accession>A0A4S2MWX4</accession>
<keyword evidence="1" id="KW-0547">Nucleotide-binding</keyword>
<dbReference type="Pfam" id="PF13361">
    <property type="entry name" value="UvrD_C"/>
    <property type="match status" value="1"/>
</dbReference>
<dbReference type="STRING" id="341454.A0A4S2MWX4"/>
<evidence type="ECO:0000256" key="2">
    <source>
        <dbReference type="ARBA" id="ARBA00022801"/>
    </source>
</evidence>
<dbReference type="PANTHER" id="PTHR11070">
    <property type="entry name" value="UVRD / RECB / PCRA DNA HELICASE FAMILY MEMBER"/>
    <property type="match status" value="1"/>
</dbReference>
<gene>
    <name evidence="7" type="ORF">EX30DRAFT_395931</name>
</gene>
<dbReference type="PANTHER" id="PTHR11070:SF66">
    <property type="entry name" value="UVRD-LIKE HELICASE C-TERMINAL DOMAIN-CONTAINING PROTEIN"/>
    <property type="match status" value="1"/>
</dbReference>
<evidence type="ECO:0000313" key="8">
    <source>
        <dbReference type="Proteomes" id="UP000298138"/>
    </source>
</evidence>
<sequence>MFFNTLTSITSATMIRSQHLCRRAHAISPRVWTTAKSHRLTPVRIRTFQQIPSTFTAQQGNIGLIQLRCTHDDHFTRISNAAKDPKPIGLNSETSDSEVSSERVRSLPPPTAEQKKIIDHFTNEESNMIITACPGGGKTSIITYLAQARHEWRFRFMTYNNQLAKETEERCKIYGVSNMGISTIHAAGYNHYSIECRVDQGLTRVLLEDRRPLDDAPPPEFDTLIIDEAQDLTPVMFEFIKKFLSDHAKITYSLPNAKIPRIILLGDTRQVLYDYKHASSRFLTLAHRPELLGKVNPYKWTTFSMETSKRLTPPMTDFINECLLNSTQMDWKIYSGRSPADRPFQHPGYLIVSDWDGFCKFLIDKMKTENLQPDEIMILSPSVRNNQTVRQIVNFLAFNRIPVSVPDSDHAESNHQAAKGKILATTYHQSKGLERKVVFVLGFDGNYPVYYGSAATERLTSQLLVAVTRASEQLYMVADGKAEPFKWISETKLESYCNIQVIGAKCTQSPPKDTTRKLKDKKINITGLLYYIPNRTLTECFSYLSLELVHPPGIASPQKSLIDDSYRLKESVAAITGTAAISFFQIHYRKKFTMLTTVDWMIKTVHKEQSVRYKESITKFRKIQQAWTTKGEVSIGDVLFVAGLHNACSGGFYHKLLSIPDDGYTWITPTQSSDMADTIGEHLPKRGGFIERTIAANIPIESLGLKGSTGELLSSVTLVGAPDFIMDNARWIVEIKNTEILEPKDILQTVLYATIALHDTSEISESSAIDEPWTLEVLNIRTGMIVRVKTIGNFRETCLKITHLLIKHYSKQFSETVEPKQLDSLSVKEFLEQGENGFKDWIGQPVLPHWLFERPEKSKWELREERKALRNPGKKTMTTKPRMRKDPEEKLIRLTYIE</sequence>
<dbReference type="GO" id="GO:0043138">
    <property type="term" value="F:3'-5' DNA helicase activity"/>
    <property type="evidence" value="ECO:0007669"/>
    <property type="project" value="TreeGrafter"/>
</dbReference>
<evidence type="ECO:0000256" key="3">
    <source>
        <dbReference type="ARBA" id="ARBA00022806"/>
    </source>
</evidence>
<dbReference type="AlphaFoldDB" id="A0A4S2MWX4"/>
<dbReference type="InterPro" id="IPR014017">
    <property type="entry name" value="DNA_helicase_UvrD-like_C"/>
</dbReference>
<evidence type="ECO:0000313" key="7">
    <source>
        <dbReference type="EMBL" id="TGZ81131.1"/>
    </source>
</evidence>
<dbReference type="InterPro" id="IPR027417">
    <property type="entry name" value="P-loop_NTPase"/>
</dbReference>
<dbReference type="EMBL" id="ML220121">
    <property type="protein sequence ID" value="TGZ81131.1"/>
    <property type="molecule type" value="Genomic_DNA"/>
</dbReference>
<dbReference type="Proteomes" id="UP000298138">
    <property type="component" value="Unassembled WGS sequence"/>
</dbReference>
<dbReference type="GO" id="GO:0000725">
    <property type="term" value="P:recombinational repair"/>
    <property type="evidence" value="ECO:0007669"/>
    <property type="project" value="TreeGrafter"/>
</dbReference>
<dbReference type="Pfam" id="PF13245">
    <property type="entry name" value="AAA_19"/>
    <property type="match status" value="1"/>
</dbReference>
<feature type="domain" description="UvrD-like helicase C-terminal" evidence="6">
    <location>
        <begin position="392"/>
        <end position="477"/>
    </location>
</feature>
<dbReference type="InterPro" id="IPR000212">
    <property type="entry name" value="DNA_helicase_UvrD/REP"/>
</dbReference>
<dbReference type="GO" id="GO:0005634">
    <property type="term" value="C:nucleus"/>
    <property type="evidence" value="ECO:0007669"/>
    <property type="project" value="TreeGrafter"/>
</dbReference>
<organism evidence="7 8">
    <name type="scientific">Ascodesmis nigricans</name>
    <dbReference type="NCBI Taxonomy" id="341454"/>
    <lineage>
        <taxon>Eukaryota</taxon>
        <taxon>Fungi</taxon>
        <taxon>Dikarya</taxon>
        <taxon>Ascomycota</taxon>
        <taxon>Pezizomycotina</taxon>
        <taxon>Pezizomycetes</taxon>
        <taxon>Pezizales</taxon>
        <taxon>Ascodesmidaceae</taxon>
        <taxon>Ascodesmis</taxon>
    </lineage>
</organism>
<keyword evidence="3" id="KW-0347">Helicase</keyword>
<dbReference type="GO" id="GO:0003677">
    <property type="term" value="F:DNA binding"/>
    <property type="evidence" value="ECO:0007669"/>
    <property type="project" value="InterPro"/>
</dbReference>